<evidence type="ECO:0000256" key="2">
    <source>
        <dbReference type="ARBA" id="ARBA00023125"/>
    </source>
</evidence>
<dbReference type="GO" id="GO:0043565">
    <property type="term" value="F:sequence-specific DNA binding"/>
    <property type="evidence" value="ECO:0007669"/>
    <property type="project" value="InterPro"/>
</dbReference>
<dbReference type="PROSITE" id="PS00041">
    <property type="entry name" value="HTH_ARAC_FAMILY_1"/>
    <property type="match status" value="1"/>
</dbReference>
<protein>
    <submittedName>
        <fullName evidence="5">AraC family transcriptional regulator</fullName>
    </submittedName>
</protein>
<dbReference type="RefSeq" id="WP_109823812.1">
    <property type="nucleotide sequence ID" value="NZ_QGKL01000035.1"/>
</dbReference>
<keyword evidence="2" id="KW-0238">DNA-binding</keyword>
<comment type="caution">
    <text evidence="5">The sequence shown here is derived from an EMBL/GenBank/DDBJ whole genome shotgun (WGS) entry which is preliminary data.</text>
</comment>
<dbReference type="InterPro" id="IPR009057">
    <property type="entry name" value="Homeodomain-like_sf"/>
</dbReference>
<keyword evidence="3" id="KW-0804">Transcription</keyword>
<evidence type="ECO:0000256" key="1">
    <source>
        <dbReference type="ARBA" id="ARBA00023015"/>
    </source>
</evidence>
<keyword evidence="6" id="KW-1185">Reference proteome</keyword>
<evidence type="ECO:0000313" key="6">
    <source>
        <dbReference type="Proteomes" id="UP000245506"/>
    </source>
</evidence>
<dbReference type="InterPro" id="IPR029062">
    <property type="entry name" value="Class_I_gatase-like"/>
</dbReference>
<dbReference type="SMART" id="SM00342">
    <property type="entry name" value="HTH_ARAC"/>
    <property type="match status" value="1"/>
</dbReference>
<dbReference type="InterPro" id="IPR002818">
    <property type="entry name" value="DJ-1/PfpI"/>
</dbReference>
<dbReference type="OrthoDB" id="9803764at2"/>
<dbReference type="GO" id="GO:0003700">
    <property type="term" value="F:DNA-binding transcription factor activity"/>
    <property type="evidence" value="ECO:0007669"/>
    <property type="project" value="InterPro"/>
</dbReference>
<gene>
    <name evidence="5" type="ORF">DKT75_12690</name>
</gene>
<dbReference type="SUPFAM" id="SSF46689">
    <property type="entry name" value="Homeodomain-like"/>
    <property type="match status" value="2"/>
</dbReference>
<dbReference type="PROSITE" id="PS01124">
    <property type="entry name" value="HTH_ARAC_FAMILY_2"/>
    <property type="match status" value="1"/>
</dbReference>
<evidence type="ECO:0000256" key="3">
    <source>
        <dbReference type="ARBA" id="ARBA00023163"/>
    </source>
</evidence>
<reference evidence="5 6" key="1">
    <citation type="submission" date="2018-05" db="EMBL/GenBank/DDBJ databases">
        <title>Leucothrix arctica sp. nov., isolated from Arctic seawater.</title>
        <authorList>
            <person name="Choi A."/>
            <person name="Baek K."/>
        </authorList>
    </citation>
    <scope>NUCLEOTIDE SEQUENCE [LARGE SCALE GENOMIC DNA]</scope>
    <source>
        <strain evidence="5 6">IMCC9719</strain>
    </source>
</reference>
<dbReference type="Gene3D" id="1.10.10.60">
    <property type="entry name" value="Homeodomain-like"/>
    <property type="match status" value="2"/>
</dbReference>
<dbReference type="SUPFAM" id="SSF52317">
    <property type="entry name" value="Class I glutamine amidotransferase-like"/>
    <property type="match status" value="1"/>
</dbReference>
<dbReference type="Pfam" id="PF12833">
    <property type="entry name" value="HTH_18"/>
    <property type="match status" value="1"/>
</dbReference>
<dbReference type="InterPro" id="IPR052158">
    <property type="entry name" value="INH-QAR"/>
</dbReference>
<dbReference type="PANTHER" id="PTHR43130">
    <property type="entry name" value="ARAC-FAMILY TRANSCRIPTIONAL REGULATOR"/>
    <property type="match status" value="1"/>
</dbReference>
<name>A0A317CFV8_9GAMM</name>
<dbReference type="InterPro" id="IPR018062">
    <property type="entry name" value="HTH_AraC-typ_CS"/>
</dbReference>
<dbReference type="EMBL" id="QGKL01000035">
    <property type="protein sequence ID" value="PWQ95200.1"/>
    <property type="molecule type" value="Genomic_DNA"/>
</dbReference>
<evidence type="ECO:0000259" key="4">
    <source>
        <dbReference type="PROSITE" id="PS01124"/>
    </source>
</evidence>
<sequence>MKHPTPTSAPKKVAIIAYDGVNAVDVFGPLQVFESVNLIHRRLNSDCQAAYQTQLISLDKEQITLATHTKVLSDGLLNGLNSFQPDTLMIAGGEVATDIANRVDLGKQLAPFIQQTARVASVCSGALILAATGALNGRKATTHWSRHAEFSKKYPEVKLDIDAVFTQDGKYYCSAGVTSGIDLALHLVQEDYGRRIALAASREMVAFYHRPGGQNQFSSTENTDTAKTQSLIEAQHWVQNNLNKPIEVSLLAEQAAMSVRNFSRKFTQEVGIAPSRYIAQVRLNKARLLLEETTHSISRIADQCGYSSSEILRRLFIRELNVSPSEYRKRFQTFA</sequence>
<feature type="domain" description="HTH araC/xylS-type" evidence="4">
    <location>
        <begin position="232"/>
        <end position="330"/>
    </location>
</feature>
<dbReference type="Proteomes" id="UP000245506">
    <property type="component" value="Unassembled WGS sequence"/>
</dbReference>
<dbReference type="PANTHER" id="PTHR43130:SF3">
    <property type="entry name" value="HTH-TYPE TRANSCRIPTIONAL REGULATOR RV1931C"/>
    <property type="match status" value="1"/>
</dbReference>
<dbReference type="Gene3D" id="3.40.50.880">
    <property type="match status" value="1"/>
</dbReference>
<organism evidence="5 6">
    <name type="scientific">Leucothrix arctica</name>
    <dbReference type="NCBI Taxonomy" id="1481894"/>
    <lineage>
        <taxon>Bacteria</taxon>
        <taxon>Pseudomonadati</taxon>
        <taxon>Pseudomonadota</taxon>
        <taxon>Gammaproteobacteria</taxon>
        <taxon>Thiotrichales</taxon>
        <taxon>Thiotrichaceae</taxon>
        <taxon>Leucothrix</taxon>
    </lineage>
</organism>
<proteinExistence type="predicted"/>
<keyword evidence="1" id="KW-0805">Transcription regulation</keyword>
<dbReference type="InterPro" id="IPR018060">
    <property type="entry name" value="HTH_AraC"/>
</dbReference>
<dbReference type="CDD" id="cd03137">
    <property type="entry name" value="GATase1_AraC_1"/>
    <property type="match status" value="1"/>
</dbReference>
<accession>A0A317CFV8</accession>
<evidence type="ECO:0000313" key="5">
    <source>
        <dbReference type="EMBL" id="PWQ95200.1"/>
    </source>
</evidence>
<dbReference type="Pfam" id="PF01965">
    <property type="entry name" value="DJ-1_PfpI"/>
    <property type="match status" value="1"/>
</dbReference>
<dbReference type="AlphaFoldDB" id="A0A317CFV8"/>